<feature type="transmembrane region" description="Helical" evidence="7">
    <location>
        <begin position="241"/>
        <end position="260"/>
    </location>
</feature>
<dbReference type="GO" id="GO:0005886">
    <property type="term" value="C:plasma membrane"/>
    <property type="evidence" value="ECO:0007669"/>
    <property type="project" value="TreeGrafter"/>
</dbReference>
<reference evidence="12" key="1">
    <citation type="submission" date="2025-08" db="UniProtKB">
        <authorList>
            <consortium name="RefSeq"/>
        </authorList>
    </citation>
    <scope>IDENTIFICATION</scope>
</reference>
<dbReference type="AlphaFoldDB" id="A0A9W2ZFA8"/>
<feature type="domain" description="ABC transporter family G" evidence="10">
    <location>
        <begin position="98"/>
        <end position="156"/>
    </location>
</feature>
<feature type="transmembrane region" description="Helical" evidence="7">
    <location>
        <begin position="364"/>
        <end position="385"/>
    </location>
</feature>
<proteinExistence type="inferred from homology"/>
<keyword evidence="11" id="KW-1185">Reference proteome</keyword>
<evidence type="ECO:0000259" key="9">
    <source>
        <dbReference type="Pfam" id="PF01061"/>
    </source>
</evidence>
<keyword evidence="6 7" id="KW-0472">Membrane</keyword>
<dbReference type="GO" id="GO:0016887">
    <property type="term" value="F:ATP hydrolysis activity"/>
    <property type="evidence" value="ECO:0007669"/>
    <property type="project" value="InterPro"/>
</dbReference>
<accession>A0A9W2ZFA8</accession>
<dbReference type="InterPro" id="IPR043926">
    <property type="entry name" value="ABCG_dom"/>
</dbReference>
<feature type="transmembrane region" description="Helical" evidence="7">
    <location>
        <begin position="392"/>
        <end position="411"/>
    </location>
</feature>
<feature type="transmembrane region" description="Helical" evidence="7">
    <location>
        <begin position="272"/>
        <end position="299"/>
    </location>
</feature>
<sequence>MDKKLDKESRLGRVEEVIREMGLTKCANNTIGDPGGTKKCISGGERKRLSFASEALTNPPIFFCDEPTSGLDSFMAQSIVTTLQKMASKGRIILCTIHQPSSEVFSMFDQILLLAEGRSAFMGTRKAAMDFFERLSYPCPNNYNPADHFILTLAIVPGQEDVSRQRTHFICNQFQETEEYRQIAKETRDLNQTARDSQSDPLLTDILAGESRYEVSWLTQFRYLFWRSWISMFRDDNLTRVRFMQALTLAIVLGLIYLQQTVDQKGIMSLNGAIFLLITHTSFCNIFAVVTTFPSELYIFLREYGTGLYRVDTYYLTKSLAEVPLVIVTTILFVAITYWMIGLYSSLESYLVANGVLMLVGTNAISLGYFVSTICGSVTISLAVAPPLLIPFMLFGGLFVNTANIPIYFVWLEYLSWFKFSNEILMVNQWRNIDYIPCPNVSVPQAAPNQTQTFQTAYPQCLYRSGKDVLEYTTFSEDNLFLDICMLVVLQVGLRLIAFVAVYARARRSKE</sequence>
<dbReference type="GO" id="GO:0140359">
    <property type="term" value="F:ABC-type transporter activity"/>
    <property type="evidence" value="ECO:0007669"/>
    <property type="project" value="InterPro"/>
</dbReference>
<dbReference type="GO" id="GO:0005524">
    <property type="term" value="F:ATP binding"/>
    <property type="evidence" value="ECO:0007669"/>
    <property type="project" value="InterPro"/>
</dbReference>
<evidence type="ECO:0000256" key="6">
    <source>
        <dbReference type="ARBA" id="ARBA00023136"/>
    </source>
</evidence>
<dbReference type="Gene3D" id="3.40.50.300">
    <property type="entry name" value="P-loop containing nucleotide triphosphate hydrolases"/>
    <property type="match status" value="1"/>
</dbReference>
<organism evidence="11 12">
    <name type="scientific">Biomphalaria glabrata</name>
    <name type="common">Bloodfluke planorb</name>
    <name type="synonym">Freshwater snail</name>
    <dbReference type="NCBI Taxonomy" id="6526"/>
    <lineage>
        <taxon>Eukaryota</taxon>
        <taxon>Metazoa</taxon>
        <taxon>Spiralia</taxon>
        <taxon>Lophotrochozoa</taxon>
        <taxon>Mollusca</taxon>
        <taxon>Gastropoda</taxon>
        <taxon>Heterobranchia</taxon>
        <taxon>Euthyneura</taxon>
        <taxon>Panpulmonata</taxon>
        <taxon>Hygrophila</taxon>
        <taxon>Lymnaeoidea</taxon>
        <taxon>Planorbidae</taxon>
        <taxon>Biomphalaria</taxon>
    </lineage>
</organism>
<dbReference type="InterPro" id="IPR003439">
    <property type="entry name" value="ABC_transporter-like_ATP-bd"/>
</dbReference>
<evidence type="ECO:0000313" key="12">
    <source>
        <dbReference type="RefSeq" id="XP_055873656.1"/>
    </source>
</evidence>
<dbReference type="InterPro" id="IPR027417">
    <property type="entry name" value="P-loop_NTPase"/>
</dbReference>
<dbReference type="Pfam" id="PF00005">
    <property type="entry name" value="ABC_tran"/>
    <property type="match status" value="1"/>
</dbReference>
<dbReference type="InterPro" id="IPR050352">
    <property type="entry name" value="ABCG_transporters"/>
</dbReference>
<comment type="similarity">
    <text evidence="2">Belongs to the ABC transporter superfamily. ABCG family. Eye pigment precursor importer (TC 3.A.1.204) subfamily.</text>
</comment>
<evidence type="ECO:0000256" key="2">
    <source>
        <dbReference type="ARBA" id="ARBA00005814"/>
    </source>
</evidence>
<protein>
    <submittedName>
        <fullName evidence="12">Protein white-like</fullName>
    </submittedName>
</protein>
<feature type="transmembrane region" description="Helical" evidence="7">
    <location>
        <begin position="480"/>
        <end position="504"/>
    </location>
</feature>
<dbReference type="GeneID" id="106053862"/>
<comment type="subcellular location">
    <subcellularLocation>
        <location evidence="1">Membrane</location>
        <topology evidence="1">Multi-pass membrane protein</topology>
    </subcellularLocation>
</comment>
<evidence type="ECO:0000256" key="4">
    <source>
        <dbReference type="ARBA" id="ARBA00022692"/>
    </source>
</evidence>
<dbReference type="Pfam" id="PF01061">
    <property type="entry name" value="ABC2_membrane"/>
    <property type="match status" value="1"/>
</dbReference>
<dbReference type="PANTHER" id="PTHR48041">
    <property type="entry name" value="ABC TRANSPORTER G FAMILY MEMBER 28"/>
    <property type="match status" value="1"/>
</dbReference>
<keyword evidence="5 7" id="KW-1133">Transmembrane helix</keyword>
<dbReference type="OrthoDB" id="66620at2759"/>
<evidence type="ECO:0000313" key="11">
    <source>
        <dbReference type="Proteomes" id="UP001165740"/>
    </source>
</evidence>
<feature type="transmembrane region" description="Helical" evidence="7">
    <location>
        <begin position="320"/>
        <end position="344"/>
    </location>
</feature>
<evidence type="ECO:0000256" key="3">
    <source>
        <dbReference type="ARBA" id="ARBA00022448"/>
    </source>
</evidence>
<dbReference type="InterPro" id="IPR013525">
    <property type="entry name" value="ABC2_TM"/>
</dbReference>
<evidence type="ECO:0000256" key="5">
    <source>
        <dbReference type="ARBA" id="ARBA00022989"/>
    </source>
</evidence>
<keyword evidence="3" id="KW-0813">Transport</keyword>
<evidence type="ECO:0000259" key="8">
    <source>
        <dbReference type="Pfam" id="PF00005"/>
    </source>
</evidence>
<evidence type="ECO:0000256" key="1">
    <source>
        <dbReference type="ARBA" id="ARBA00004141"/>
    </source>
</evidence>
<evidence type="ECO:0000259" key="10">
    <source>
        <dbReference type="Pfam" id="PF19055"/>
    </source>
</evidence>
<dbReference type="OMA" id="YANPWWA"/>
<name>A0A9W2ZFA8_BIOGL</name>
<feature type="domain" description="ABC transporter" evidence="8">
    <location>
        <begin position="13"/>
        <end position="69"/>
    </location>
</feature>
<dbReference type="Pfam" id="PF19055">
    <property type="entry name" value="ABC2_membrane_7"/>
    <property type="match status" value="1"/>
</dbReference>
<dbReference type="Proteomes" id="UP001165740">
    <property type="component" value="Chromosome 1"/>
</dbReference>
<dbReference type="PANTHER" id="PTHR48041:SF139">
    <property type="entry name" value="PROTEIN SCARLET"/>
    <property type="match status" value="1"/>
</dbReference>
<dbReference type="SUPFAM" id="SSF52540">
    <property type="entry name" value="P-loop containing nucleoside triphosphate hydrolases"/>
    <property type="match status" value="1"/>
</dbReference>
<evidence type="ECO:0000256" key="7">
    <source>
        <dbReference type="SAM" id="Phobius"/>
    </source>
</evidence>
<gene>
    <name evidence="12" type="primary">LOC106053862</name>
</gene>
<keyword evidence="4 7" id="KW-0812">Transmembrane</keyword>
<feature type="domain" description="ABC-2 type transporter transmembrane" evidence="9">
    <location>
        <begin position="219"/>
        <end position="430"/>
    </location>
</feature>
<dbReference type="RefSeq" id="XP_055873656.1">
    <property type="nucleotide sequence ID" value="XM_056017681.1"/>
</dbReference>